<dbReference type="AlphaFoldDB" id="A0A0R0A9H1"/>
<proteinExistence type="predicted"/>
<dbReference type="Proteomes" id="UP000051802">
    <property type="component" value="Unassembled WGS sequence"/>
</dbReference>
<evidence type="ECO:0000313" key="2">
    <source>
        <dbReference type="Proteomes" id="UP000051802"/>
    </source>
</evidence>
<reference evidence="1 2" key="1">
    <citation type="submission" date="2015-10" db="EMBL/GenBank/DDBJ databases">
        <title>Genome sequencing and analysis of members of genus Stenotrophomonas.</title>
        <authorList>
            <person name="Patil P.P."/>
            <person name="Midha S."/>
            <person name="Patil P.B."/>
        </authorList>
    </citation>
    <scope>NUCLEOTIDE SEQUENCE [LARGE SCALE GENOMIC DNA]</scope>
    <source>
        <strain evidence="1 2">JCM 16536</strain>
    </source>
</reference>
<evidence type="ECO:0000313" key="1">
    <source>
        <dbReference type="EMBL" id="KRG41680.1"/>
    </source>
</evidence>
<protein>
    <submittedName>
        <fullName evidence="1">Uncharacterized protein</fullName>
    </submittedName>
</protein>
<gene>
    <name evidence="1" type="ORF">ARC20_11545</name>
</gene>
<dbReference type="STRING" id="676599.ARC20_11545"/>
<accession>A0A0R0A9H1</accession>
<comment type="caution">
    <text evidence="1">The sequence shown here is derived from an EMBL/GenBank/DDBJ whole genome shotgun (WGS) entry which is preliminary data.</text>
</comment>
<dbReference type="EMBL" id="LLXU01000086">
    <property type="protein sequence ID" value="KRG41680.1"/>
    <property type="molecule type" value="Genomic_DNA"/>
</dbReference>
<name>A0A0R0A9H1_9GAMM</name>
<keyword evidence="2" id="KW-1185">Reference proteome</keyword>
<sequence length="95" mass="10298">MSKVSVHNAGLVPLEHVEVRLGGQRIAFGALEAGATSSQYFNAITDSGGEASYRLQGEAHDRDCRSDDIYLTNGMTTHVRLDINGAACRFTEVDR</sequence>
<organism evidence="1 2">
    <name type="scientific">Stenotrophomonas panacihumi</name>
    <dbReference type="NCBI Taxonomy" id="676599"/>
    <lineage>
        <taxon>Bacteria</taxon>
        <taxon>Pseudomonadati</taxon>
        <taxon>Pseudomonadota</taxon>
        <taxon>Gammaproteobacteria</taxon>
        <taxon>Lysobacterales</taxon>
        <taxon>Lysobacteraceae</taxon>
        <taxon>Stenotrophomonas</taxon>
    </lineage>
</organism>